<reference evidence="2" key="1">
    <citation type="journal article" date="2019" name="bioRxiv">
        <title>The Genome of the Zebra Mussel, Dreissena polymorpha: A Resource for Invasive Species Research.</title>
        <authorList>
            <person name="McCartney M.A."/>
            <person name="Auch B."/>
            <person name="Kono T."/>
            <person name="Mallez S."/>
            <person name="Zhang Y."/>
            <person name="Obille A."/>
            <person name="Becker A."/>
            <person name="Abrahante J.E."/>
            <person name="Garbe J."/>
            <person name="Badalamenti J.P."/>
            <person name="Herman A."/>
            <person name="Mangelson H."/>
            <person name="Liachko I."/>
            <person name="Sullivan S."/>
            <person name="Sone E.D."/>
            <person name="Koren S."/>
            <person name="Silverstein K.A.T."/>
            <person name="Beckman K.B."/>
            <person name="Gohl D.M."/>
        </authorList>
    </citation>
    <scope>NUCLEOTIDE SEQUENCE</scope>
    <source>
        <strain evidence="2">Duluth1</strain>
        <tissue evidence="2">Whole animal</tissue>
    </source>
</reference>
<gene>
    <name evidence="2" type="ORF">DPMN_127392</name>
</gene>
<feature type="compositionally biased region" description="Basic and acidic residues" evidence="1">
    <location>
        <begin position="124"/>
        <end position="140"/>
    </location>
</feature>
<sequence>MVKGKYKKAVRDRTRAEKNAAVLFWRNRDKLSILFHDKKRLVIQESNYVFERVQIDLVKMSDVEFENRRFRYNFTLSFVFEEYDNETGSHTDDEEEGTVTIEDMKRGSDRNMFYDEGGVLDTNKDYNKHCPYHESDEKTYDNGAGSDSNMDDEVHGSDANIYDDGNDSESNMGDEKYGSNRNME</sequence>
<name>A0A9D4JUT3_DREPO</name>
<organism evidence="2 3">
    <name type="scientific">Dreissena polymorpha</name>
    <name type="common">Zebra mussel</name>
    <name type="synonym">Mytilus polymorpha</name>
    <dbReference type="NCBI Taxonomy" id="45954"/>
    <lineage>
        <taxon>Eukaryota</taxon>
        <taxon>Metazoa</taxon>
        <taxon>Spiralia</taxon>
        <taxon>Lophotrochozoa</taxon>
        <taxon>Mollusca</taxon>
        <taxon>Bivalvia</taxon>
        <taxon>Autobranchia</taxon>
        <taxon>Heteroconchia</taxon>
        <taxon>Euheterodonta</taxon>
        <taxon>Imparidentia</taxon>
        <taxon>Neoheterodontei</taxon>
        <taxon>Myida</taxon>
        <taxon>Dreissenoidea</taxon>
        <taxon>Dreissenidae</taxon>
        <taxon>Dreissena</taxon>
    </lineage>
</organism>
<comment type="caution">
    <text evidence="2">The sequence shown here is derived from an EMBL/GenBank/DDBJ whole genome shotgun (WGS) entry which is preliminary data.</text>
</comment>
<reference evidence="2" key="2">
    <citation type="submission" date="2020-11" db="EMBL/GenBank/DDBJ databases">
        <authorList>
            <person name="McCartney M.A."/>
            <person name="Auch B."/>
            <person name="Kono T."/>
            <person name="Mallez S."/>
            <person name="Becker A."/>
            <person name="Gohl D.M."/>
            <person name="Silverstein K.A.T."/>
            <person name="Koren S."/>
            <person name="Bechman K.B."/>
            <person name="Herman A."/>
            <person name="Abrahante J.E."/>
            <person name="Garbe J."/>
        </authorList>
    </citation>
    <scope>NUCLEOTIDE SEQUENCE</scope>
    <source>
        <strain evidence="2">Duluth1</strain>
        <tissue evidence="2">Whole animal</tissue>
    </source>
</reference>
<dbReference type="Proteomes" id="UP000828390">
    <property type="component" value="Unassembled WGS sequence"/>
</dbReference>
<feature type="region of interest" description="Disordered" evidence="1">
    <location>
        <begin position="124"/>
        <end position="184"/>
    </location>
</feature>
<evidence type="ECO:0000313" key="2">
    <source>
        <dbReference type="EMBL" id="KAH3825515.1"/>
    </source>
</evidence>
<keyword evidence="3" id="KW-1185">Reference proteome</keyword>
<dbReference type="EMBL" id="JAIWYP010000005">
    <property type="protein sequence ID" value="KAH3825515.1"/>
    <property type="molecule type" value="Genomic_DNA"/>
</dbReference>
<proteinExistence type="predicted"/>
<feature type="compositionally biased region" description="Basic and acidic residues" evidence="1">
    <location>
        <begin position="173"/>
        <end position="184"/>
    </location>
</feature>
<evidence type="ECO:0000313" key="3">
    <source>
        <dbReference type="Proteomes" id="UP000828390"/>
    </source>
</evidence>
<dbReference type="AlphaFoldDB" id="A0A9D4JUT3"/>
<evidence type="ECO:0000256" key="1">
    <source>
        <dbReference type="SAM" id="MobiDB-lite"/>
    </source>
</evidence>
<protein>
    <submittedName>
        <fullName evidence="2">Uncharacterized protein</fullName>
    </submittedName>
</protein>
<feature type="region of interest" description="Disordered" evidence="1">
    <location>
        <begin position="86"/>
        <end position="105"/>
    </location>
</feature>
<accession>A0A9D4JUT3</accession>